<proteinExistence type="predicted"/>
<dbReference type="AlphaFoldDB" id="L1M6L6"/>
<organism evidence="1 2">
    <name type="scientific">Pseudomonas bharatica CSV86</name>
    <dbReference type="NCBI Taxonomy" id="1005395"/>
    <lineage>
        <taxon>Bacteria</taxon>
        <taxon>Pseudomonadati</taxon>
        <taxon>Pseudomonadota</taxon>
        <taxon>Gammaproteobacteria</taxon>
        <taxon>Pseudomonadales</taxon>
        <taxon>Pseudomonadaceae</taxon>
        <taxon>Pseudomonas</taxon>
        <taxon>Pseudomonas bharatica</taxon>
    </lineage>
</organism>
<dbReference type="EMBL" id="AMWJ02000001">
    <property type="protein sequence ID" value="NNJ15519.1"/>
    <property type="molecule type" value="Genomic_DNA"/>
</dbReference>
<comment type="caution">
    <text evidence="1">The sequence shown here is derived from an EMBL/GenBank/DDBJ whole genome shotgun (WGS) entry which is preliminary data.</text>
</comment>
<evidence type="ECO:0000313" key="2">
    <source>
        <dbReference type="Proteomes" id="UP000010448"/>
    </source>
</evidence>
<keyword evidence="2" id="KW-1185">Reference proteome</keyword>
<dbReference type="OrthoDB" id="9816043at2"/>
<protein>
    <submittedName>
        <fullName evidence="1">Uncharacterized protein</fullName>
    </submittedName>
</protein>
<dbReference type="RefSeq" id="WP_009394843.1">
    <property type="nucleotide sequence ID" value="NZ_AMWJ02000001.1"/>
</dbReference>
<dbReference type="Proteomes" id="UP000010448">
    <property type="component" value="Unassembled WGS sequence"/>
</dbReference>
<accession>L1M6L6</accession>
<name>L1M6L6_9PSED</name>
<sequence>MPGRSGQTWPALHPSSASGGIEQDEIHFGTAQQRIAEAISIRDTQASQIELFEARA</sequence>
<evidence type="ECO:0000313" key="1">
    <source>
        <dbReference type="EMBL" id="NNJ15519.1"/>
    </source>
</evidence>
<reference evidence="1 2" key="1">
    <citation type="journal article" date="2013" name="Genome Announc.">
        <title>Genome Sequence of Naphthalene-Degrading Soil Bacterium Pseudomonas putida CSV86.</title>
        <authorList>
            <person name="Phale P.S."/>
            <person name="Paliwal V."/>
            <person name="Raju S.C."/>
            <person name="Modak A."/>
            <person name="Purohit H.J."/>
        </authorList>
    </citation>
    <scope>NUCLEOTIDE SEQUENCE [LARGE SCALE GENOMIC DNA]</scope>
    <source>
        <strain evidence="1 2">CSV86</strain>
    </source>
</reference>
<gene>
    <name evidence="1" type="ORF">CSV86_009870</name>
</gene>